<dbReference type="AlphaFoldDB" id="A0A7M4F3Z1"/>
<dbReference type="InterPro" id="IPR035423">
    <property type="entry name" value="M60-like_N"/>
</dbReference>
<protein>
    <submittedName>
        <fullName evidence="3">TRPM8 channel-associated factor homolog</fullName>
    </submittedName>
</protein>
<dbReference type="GO" id="GO:0044325">
    <property type="term" value="F:transmembrane transporter binding"/>
    <property type="evidence" value="ECO:0007669"/>
    <property type="project" value="TreeGrafter"/>
</dbReference>
<reference evidence="3" key="1">
    <citation type="submission" date="2025-08" db="UniProtKB">
        <authorList>
            <consortium name="Ensembl"/>
        </authorList>
    </citation>
    <scope>IDENTIFICATION</scope>
</reference>
<keyword evidence="4" id="KW-1185">Reference proteome</keyword>
<dbReference type="PROSITE" id="PS51723">
    <property type="entry name" value="PEPTIDASE_M60"/>
    <property type="match status" value="1"/>
</dbReference>
<evidence type="ECO:0000256" key="1">
    <source>
        <dbReference type="ARBA" id="ARBA00009770"/>
    </source>
</evidence>
<dbReference type="Gene3D" id="3.40.390.80">
    <property type="entry name" value="Peptidase M60, enhancin-like domain 2"/>
    <property type="match status" value="1"/>
</dbReference>
<dbReference type="Pfam" id="PF13402">
    <property type="entry name" value="Peptidase_M60"/>
    <property type="match status" value="1"/>
</dbReference>
<sequence length="937" mass="103993">CCCRGWGLWAGQHGRRGPGKPAAHVAGECGWGLPYPAAYNSLVKGIDSFNFTEDCQPCELLITGDKAFPVVVSDNGKVLIAASQYGKGRLVVISHEGYLGNSRFSQFLQNAVNWLRSSPEVLIGVHNSLDSLSELLLQAGTKVQPGVELSDSIGVYCTDAYDYTQAQALVPFVKRGGGLLIGGQAWHWASQHGVDKVLFKFPGNRVTSVAGVYFTGNMGERGTFSVFQEMPKTSLITQHGLNVKKDLEALLNGVVEFDIRSSSVPSPLLVHGSLAFPIGFDSDSHQSLLAAAFYGWGRVVVIPHESYMKLPEMRTFILNAIYWLDAGKGGLVGIGDDLQELFAALNRKTIPCKLTDLTDNLSVYCCTAYSAREAEKIHEFVAEGGGLLIGGQAWVWASRNSHEDTMVGYPGNKILHKFGLGILGKYVMTSKYSAVQPENISSYYHFRQALFWFQQHLQKKQALIPPYSLWLKKLLQDSTAFLRISAQDNPSVSSIHKLLAELITATSLPDVSKENPIKSNSVEAVLISLATVVYNDHPEFKSLVHVPSQNLPAMPVSPPVTIQLNGSNEGRSVLSITAGGIYIQSNCSKCVQIGCHSDDLSNTNELKRPPVVIKIFKVETERMKVSTLWGGLIYVLVPRKCTLGQISVTIEGAVQAPFFKLGETSTSDWQETIRLYPAPWAELAVDNVILTVPADSVRQIQNPETLLSIWDLSMKAVAELAAIPATFPRPERIVADVQISAGWMHAGYPVMVHLESVTDMTDVQSMKTKGFWGLIHELGHNQQREGWEFPPHTTEATCNLWSVYVHETVLGIPRDKAHEALKPENREKRIQNYIHNGAQLQGWNLFTALETYLQLQEAFGWETFMEIFSKYQEMPYIPRDKVSKMNLWAEIFSQQVKKNLAPFFKAWGWPIKENLSQQLADSFPVWSENPMEQYVSQ</sequence>
<dbReference type="Proteomes" id="UP000594220">
    <property type="component" value="Unplaced"/>
</dbReference>
<evidence type="ECO:0000259" key="2">
    <source>
        <dbReference type="PROSITE" id="PS51723"/>
    </source>
</evidence>
<accession>A0A7M4F3Z1</accession>
<name>A0A7M4F3Z1_CROPO</name>
<dbReference type="InterPro" id="IPR042279">
    <property type="entry name" value="Pep_M60_3"/>
</dbReference>
<dbReference type="Pfam" id="PF17291">
    <property type="entry name" value="M60-like_N"/>
    <property type="match status" value="1"/>
</dbReference>
<dbReference type="GO" id="GO:0090314">
    <property type="term" value="P:positive regulation of protein targeting to membrane"/>
    <property type="evidence" value="ECO:0007669"/>
    <property type="project" value="TreeGrafter"/>
</dbReference>
<organism evidence="3 4">
    <name type="scientific">Crocodylus porosus</name>
    <name type="common">Saltwater crocodile</name>
    <name type="synonym">Estuarine crocodile</name>
    <dbReference type="NCBI Taxonomy" id="8502"/>
    <lineage>
        <taxon>Eukaryota</taxon>
        <taxon>Metazoa</taxon>
        <taxon>Chordata</taxon>
        <taxon>Craniata</taxon>
        <taxon>Vertebrata</taxon>
        <taxon>Euteleostomi</taxon>
        <taxon>Archelosauria</taxon>
        <taxon>Archosauria</taxon>
        <taxon>Crocodylia</taxon>
        <taxon>Longirostres</taxon>
        <taxon>Crocodylidae</taxon>
        <taxon>Crocodylus</taxon>
    </lineage>
</organism>
<evidence type="ECO:0000313" key="3">
    <source>
        <dbReference type="Ensembl" id="ENSCPRP00005018378.1"/>
    </source>
</evidence>
<dbReference type="InterPro" id="IPR051244">
    <property type="entry name" value="TCAF"/>
</dbReference>
<dbReference type="FunFam" id="3.40.390.80:FF:000001">
    <property type="entry name" value="TRPM8 channel-associated factor 1"/>
    <property type="match status" value="1"/>
</dbReference>
<dbReference type="InterPro" id="IPR031161">
    <property type="entry name" value="Peptidase_M60_dom"/>
</dbReference>
<feature type="domain" description="Peptidase M60" evidence="2">
    <location>
        <begin position="564"/>
        <end position="860"/>
    </location>
</feature>
<gene>
    <name evidence="3" type="primary">LOC109315899</name>
</gene>
<comment type="similarity">
    <text evidence="1">Belongs to the TCAF family.</text>
</comment>
<dbReference type="SUPFAM" id="SSF52317">
    <property type="entry name" value="Class I glutamine amidotransferase-like"/>
    <property type="match status" value="2"/>
</dbReference>
<dbReference type="OMA" id="STSCEIM"/>
<dbReference type="PANTHER" id="PTHR15730:SF5">
    <property type="entry name" value="SI:CH211-210B2.2-RELATED"/>
    <property type="match status" value="1"/>
</dbReference>
<dbReference type="GO" id="GO:0005886">
    <property type="term" value="C:plasma membrane"/>
    <property type="evidence" value="ECO:0007669"/>
    <property type="project" value="TreeGrafter"/>
</dbReference>
<evidence type="ECO:0000313" key="4">
    <source>
        <dbReference type="Proteomes" id="UP000594220"/>
    </source>
</evidence>
<dbReference type="SMART" id="SM01276">
    <property type="entry name" value="M60-like"/>
    <property type="match status" value="1"/>
</dbReference>
<dbReference type="PANTHER" id="PTHR15730">
    <property type="entry name" value="EXPERIMENTAL AUTOIMMUNE PROSTATITIS ANTIGEN 2-RELATED"/>
    <property type="match status" value="1"/>
</dbReference>
<dbReference type="Ensembl" id="ENSCPRT00005021508.1">
    <property type="protein sequence ID" value="ENSCPRP00005018378.1"/>
    <property type="gene ID" value="ENSCPRG00005012682.1"/>
</dbReference>
<dbReference type="InterPro" id="IPR029062">
    <property type="entry name" value="Class_I_gatase-like"/>
</dbReference>
<proteinExistence type="inferred from homology"/>
<dbReference type="FunFam" id="1.10.390.30:FF:000001">
    <property type="entry name" value="TRPM8 channel-associated factor 1"/>
    <property type="match status" value="1"/>
</dbReference>
<dbReference type="GeneTree" id="ENSGT00390000017365"/>
<dbReference type="Gene3D" id="1.10.390.30">
    <property type="entry name" value="Peptidase M60, enhancin-like domain 3"/>
    <property type="match status" value="1"/>
</dbReference>
<reference evidence="3" key="2">
    <citation type="submission" date="2025-09" db="UniProtKB">
        <authorList>
            <consortium name="Ensembl"/>
        </authorList>
    </citation>
    <scope>IDENTIFICATION</scope>
</reference>